<gene>
    <name evidence="2" type="ORF">MsAc7_06600</name>
</gene>
<proteinExistence type="predicted"/>
<reference evidence="2 3" key="1">
    <citation type="submission" date="2023-07" db="EMBL/GenBank/DDBJ databases">
        <title>Closed genoem sequence of Methanosarcinaceae archaeon Ac7.</title>
        <authorList>
            <person name="Poehlein A."/>
            <person name="Protasov E."/>
            <person name="Platt K."/>
            <person name="Reeh H."/>
            <person name="Daniel R."/>
            <person name="Brune A."/>
        </authorList>
    </citation>
    <scope>NUCLEOTIDE SEQUENCE [LARGE SCALE GENOMIC DNA]</scope>
    <source>
        <strain evidence="2 3">Ac7</strain>
    </source>
</reference>
<dbReference type="AlphaFoldDB" id="A0AA97A3L8"/>
<evidence type="ECO:0000256" key="1">
    <source>
        <dbReference type="SAM" id="MobiDB-lite"/>
    </source>
</evidence>
<keyword evidence="3" id="KW-1185">Reference proteome</keyword>
<dbReference type="RefSeq" id="WP_338103162.1">
    <property type="nucleotide sequence ID" value="NZ_CP131060.1"/>
</dbReference>
<dbReference type="EMBL" id="CP131060">
    <property type="protein sequence ID" value="WNY25118.1"/>
    <property type="molecule type" value="Genomic_DNA"/>
</dbReference>
<dbReference type="GeneID" id="89229774"/>
<feature type="region of interest" description="Disordered" evidence="1">
    <location>
        <begin position="1"/>
        <end position="20"/>
    </location>
</feature>
<dbReference type="Proteomes" id="UP001303587">
    <property type="component" value="Chromosome"/>
</dbReference>
<feature type="compositionally biased region" description="Polar residues" evidence="1">
    <location>
        <begin position="1"/>
        <end position="14"/>
    </location>
</feature>
<name>A0AA97A3L8_9EURY</name>
<sequence>MQIENSKQQVQSEPETAGAIWTENSRCNQNRKSQVQSELKTADAIGTGNRRCNRNVSVCVNPQNTNAKRLILRGGLLGSKLTVLKVFSDRREPFAKRTLAVNVTLPFENLKNKINTVYFFRYHLKMGAITRAHAARPKNRTRQTKIATEGSRSRSELFGNRLPPAL</sequence>
<evidence type="ECO:0000313" key="2">
    <source>
        <dbReference type="EMBL" id="WNY25118.1"/>
    </source>
</evidence>
<evidence type="ECO:0000313" key="3">
    <source>
        <dbReference type="Proteomes" id="UP001303587"/>
    </source>
</evidence>
<organism evidence="2 3">
    <name type="scientific">Methanolapillus millepedarum</name>
    <dbReference type="NCBI Taxonomy" id="3028296"/>
    <lineage>
        <taxon>Archaea</taxon>
        <taxon>Methanobacteriati</taxon>
        <taxon>Methanobacteriota</taxon>
        <taxon>Stenosarchaea group</taxon>
        <taxon>Methanomicrobia</taxon>
        <taxon>Methanosarcinales</taxon>
        <taxon>Methanosarcinaceae</taxon>
        <taxon>Methanolapillus</taxon>
    </lineage>
</organism>
<feature type="region of interest" description="Disordered" evidence="1">
    <location>
        <begin position="135"/>
        <end position="166"/>
    </location>
</feature>
<protein>
    <submittedName>
        <fullName evidence="2">Uncharacterized protein</fullName>
    </submittedName>
</protein>
<accession>A0AA97A3L8</accession>